<dbReference type="AlphaFoldDB" id="A0A6A5RUX2"/>
<dbReference type="RefSeq" id="XP_033451016.1">
    <property type="nucleotide sequence ID" value="XM_033597873.1"/>
</dbReference>
<protein>
    <submittedName>
        <fullName evidence="3">Uncharacterized protein</fullName>
    </submittedName>
</protein>
<reference evidence="3" key="1">
    <citation type="journal article" date="2020" name="Stud. Mycol.">
        <title>101 Dothideomycetes genomes: a test case for predicting lifestyles and emergence of pathogens.</title>
        <authorList>
            <person name="Haridas S."/>
            <person name="Albert R."/>
            <person name="Binder M."/>
            <person name="Bloem J."/>
            <person name="Labutti K."/>
            <person name="Salamov A."/>
            <person name="Andreopoulos B."/>
            <person name="Baker S."/>
            <person name="Barry K."/>
            <person name="Bills G."/>
            <person name="Bluhm B."/>
            <person name="Cannon C."/>
            <person name="Castanera R."/>
            <person name="Culley D."/>
            <person name="Daum C."/>
            <person name="Ezra D."/>
            <person name="Gonzalez J."/>
            <person name="Henrissat B."/>
            <person name="Kuo A."/>
            <person name="Liang C."/>
            <person name="Lipzen A."/>
            <person name="Lutzoni F."/>
            <person name="Magnuson J."/>
            <person name="Mondo S."/>
            <person name="Nolan M."/>
            <person name="Ohm R."/>
            <person name="Pangilinan J."/>
            <person name="Park H.-J."/>
            <person name="Ramirez L."/>
            <person name="Alfaro M."/>
            <person name="Sun H."/>
            <person name="Tritt A."/>
            <person name="Yoshinaga Y."/>
            <person name="Zwiers L.-H."/>
            <person name="Turgeon B."/>
            <person name="Goodwin S."/>
            <person name="Spatafora J."/>
            <person name="Crous P."/>
            <person name="Grigoriev I."/>
        </authorList>
    </citation>
    <scope>NUCLEOTIDE SEQUENCE</scope>
    <source>
        <strain evidence="3">CBS 183.55</strain>
    </source>
</reference>
<evidence type="ECO:0000256" key="1">
    <source>
        <dbReference type="SAM" id="Coils"/>
    </source>
</evidence>
<dbReference type="OrthoDB" id="3797469at2759"/>
<feature type="coiled-coil region" evidence="1">
    <location>
        <begin position="429"/>
        <end position="456"/>
    </location>
</feature>
<gene>
    <name evidence="3" type="ORF">M421DRAFT_90594</name>
</gene>
<dbReference type="EMBL" id="ML978962">
    <property type="protein sequence ID" value="KAF1930768.1"/>
    <property type="molecule type" value="Genomic_DNA"/>
</dbReference>
<keyword evidence="1" id="KW-0175">Coiled coil</keyword>
<feature type="compositionally biased region" description="Polar residues" evidence="2">
    <location>
        <begin position="256"/>
        <end position="265"/>
    </location>
</feature>
<dbReference type="Proteomes" id="UP000800082">
    <property type="component" value="Unassembled WGS sequence"/>
</dbReference>
<dbReference type="GeneID" id="54355540"/>
<evidence type="ECO:0000313" key="3">
    <source>
        <dbReference type="EMBL" id="KAF1930768.1"/>
    </source>
</evidence>
<accession>A0A6A5RUX2</accession>
<keyword evidence="4" id="KW-1185">Reference proteome</keyword>
<organism evidence="3 4">
    <name type="scientific">Didymella exigua CBS 183.55</name>
    <dbReference type="NCBI Taxonomy" id="1150837"/>
    <lineage>
        <taxon>Eukaryota</taxon>
        <taxon>Fungi</taxon>
        <taxon>Dikarya</taxon>
        <taxon>Ascomycota</taxon>
        <taxon>Pezizomycotina</taxon>
        <taxon>Dothideomycetes</taxon>
        <taxon>Pleosporomycetidae</taxon>
        <taxon>Pleosporales</taxon>
        <taxon>Pleosporineae</taxon>
        <taxon>Didymellaceae</taxon>
        <taxon>Didymella</taxon>
    </lineage>
</organism>
<feature type="region of interest" description="Disordered" evidence="2">
    <location>
        <begin position="192"/>
        <end position="271"/>
    </location>
</feature>
<evidence type="ECO:0000256" key="2">
    <source>
        <dbReference type="SAM" id="MobiDB-lite"/>
    </source>
</evidence>
<feature type="compositionally biased region" description="Polar residues" evidence="2">
    <location>
        <begin position="209"/>
        <end position="219"/>
    </location>
</feature>
<sequence>MSIERWSGRREALSGYSAFRGREGLCPAGEALDVAHTQMVRHKNNGRRYLGIYQGHRAQECYRTVQSPGHTRYHPCNLMFESSHHERKYDANRPASVTASTLFIRKSLYRIVPEDQDRVRSDETRSRAANHWNSDGGGVLGLTTAISTDYRGDPASDAYSIKCRKSMEHYSGEYTVMQNDTRDSSRDIHAVMPERSITPTPTKRPPLSRSASGFTNPTKASLEDRPTISPSANSHWRPAGPPSASRLGSAHHSDGHVSTSRANSRSSEKPSRSVILPICHFEYSRRSLLHSEYEMSENVTLSEIREHSDCGGVAVAFGPKSADLSPKFSDTPPSAHPTDRDMQDLYGDTTLRLSGGNPVDDTDAQHNSVNWRVLHEKELRRFKALEEQYKSFKADARRMYQPDLELMHRECQAEFIITQDHVSVCEEAIKQVKDEALSWKKEAMQLKDELARREAQCYEQQAIYNMGLTNTFEGSNAGKSDEKTPVRQNLEHSRKVECLPRTRLLIKSPEFERIARDSGKGVEELEERLKKQREADDAIEMLKDRICDLRACL</sequence>
<proteinExistence type="predicted"/>
<evidence type="ECO:0000313" key="4">
    <source>
        <dbReference type="Proteomes" id="UP000800082"/>
    </source>
</evidence>
<name>A0A6A5RUX2_9PLEO</name>